<dbReference type="RefSeq" id="WP_163647900.1">
    <property type="nucleotide sequence ID" value="NZ_JAGXFC010000001.1"/>
</dbReference>
<dbReference type="Proteomes" id="UP001319883">
    <property type="component" value="Unassembled WGS sequence"/>
</dbReference>
<keyword evidence="3" id="KW-1185">Reference proteome</keyword>
<organism evidence="2 3">
    <name type="scientific">Modicisalibacter tunisiensis</name>
    <dbReference type="NCBI Taxonomy" id="390637"/>
    <lineage>
        <taxon>Bacteria</taxon>
        <taxon>Pseudomonadati</taxon>
        <taxon>Pseudomonadota</taxon>
        <taxon>Gammaproteobacteria</taxon>
        <taxon>Oceanospirillales</taxon>
        <taxon>Halomonadaceae</taxon>
        <taxon>Modicisalibacter</taxon>
    </lineage>
</organism>
<evidence type="ECO:0000313" key="2">
    <source>
        <dbReference type="EMBL" id="MBZ9567044.1"/>
    </source>
</evidence>
<proteinExistence type="predicted"/>
<comment type="caution">
    <text evidence="2">The sequence shown here is derived from an EMBL/GenBank/DDBJ whole genome shotgun (WGS) entry which is preliminary data.</text>
</comment>
<sequence length="57" mass="5929">MKVLNRLFSMLAAVVVSAMLPFTVVTESEANAFQDVHGTSGVTTSIAGKESDGGEAR</sequence>
<name>A0ABS7WY05_9GAMM</name>
<protein>
    <submittedName>
        <fullName evidence="2">Uncharacterized protein</fullName>
    </submittedName>
</protein>
<accession>A0ABS7WY05</accession>
<reference evidence="2 3" key="1">
    <citation type="submission" date="2021-05" db="EMBL/GenBank/DDBJ databases">
        <title>Petroleum and Energy Research Collection (APPE): ex situ preservation of microbial diversity associated with the oil industry and exploitation of its biotechnological potential.</title>
        <authorList>
            <person name="Paixao C.T.M."/>
            <person name="Gomes M.B."/>
            <person name="Oliveira V.M."/>
        </authorList>
    </citation>
    <scope>NUCLEOTIDE SEQUENCE [LARGE SCALE GENOMIC DNA]</scope>
    <source>
        <strain evidence="2 3">LIT2</strain>
    </source>
</reference>
<dbReference type="EMBL" id="JAGXFD010000001">
    <property type="protein sequence ID" value="MBZ9567044.1"/>
    <property type="molecule type" value="Genomic_DNA"/>
</dbReference>
<keyword evidence="1" id="KW-0732">Signal</keyword>
<gene>
    <name evidence="2" type="ORF">KGQ91_04985</name>
</gene>
<evidence type="ECO:0000256" key="1">
    <source>
        <dbReference type="SAM" id="SignalP"/>
    </source>
</evidence>
<feature type="chain" id="PRO_5047488561" evidence="1">
    <location>
        <begin position="19"/>
        <end position="57"/>
    </location>
</feature>
<evidence type="ECO:0000313" key="3">
    <source>
        <dbReference type="Proteomes" id="UP001319883"/>
    </source>
</evidence>
<feature type="signal peptide" evidence="1">
    <location>
        <begin position="1"/>
        <end position="18"/>
    </location>
</feature>